<feature type="binding site" evidence="12 13">
    <location>
        <position position="283"/>
    </location>
    <ligand>
        <name>L-serine</name>
        <dbReference type="ChEBI" id="CHEBI:33384"/>
    </ligand>
</feature>
<dbReference type="GO" id="GO:0016260">
    <property type="term" value="P:selenocysteine biosynthetic process"/>
    <property type="evidence" value="ECO:0007669"/>
    <property type="project" value="UniProtKB-UniRule"/>
</dbReference>
<dbReference type="AlphaFoldDB" id="A0A3S0FNJ6"/>
<comment type="catalytic activity">
    <reaction evidence="10 12">
        <text>tRNA(Sec) + L-serine + ATP = L-seryl-tRNA(Sec) + AMP + diphosphate + H(+)</text>
        <dbReference type="Rhea" id="RHEA:42580"/>
        <dbReference type="Rhea" id="RHEA-COMP:9742"/>
        <dbReference type="Rhea" id="RHEA-COMP:10128"/>
        <dbReference type="ChEBI" id="CHEBI:15378"/>
        <dbReference type="ChEBI" id="CHEBI:30616"/>
        <dbReference type="ChEBI" id="CHEBI:33019"/>
        <dbReference type="ChEBI" id="CHEBI:33384"/>
        <dbReference type="ChEBI" id="CHEBI:78442"/>
        <dbReference type="ChEBI" id="CHEBI:78533"/>
        <dbReference type="ChEBI" id="CHEBI:456215"/>
        <dbReference type="EC" id="6.1.1.11"/>
    </reaction>
</comment>
<keyword evidence="6 12" id="KW-0547">Nucleotide-binding</keyword>
<evidence type="ECO:0000256" key="2">
    <source>
        <dbReference type="ARBA" id="ARBA00005045"/>
    </source>
</evidence>
<dbReference type="GO" id="GO:0005524">
    <property type="term" value="F:ATP binding"/>
    <property type="evidence" value="ECO:0007669"/>
    <property type="project" value="UniProtKB-UniRule"/>
</dbReference>
<feature type="binding site" evidence="12">
    <location>
        <position position="383"/>
    </location>
    <ligand>
        <name>L-serine</name>
        <dbReference type="ChEBI" id="CHEBI:33384"/>
    </ligand>
</feature>
<dbReference type="EC" id="6.1.1.11" evidence="12"/>
<dbReference type="InterPro" id="IPR002314">
    <property type="entry name" value="aa-tRNA-synt_IIb"/>
</dbReference>
<accession>A0A3S0FNJ6</accession>
<comment type="domain">
    <text evidence="12">Consists of two distinct domains, a catalytic core and a N-terminal extension that is involved in tRNA binding.</text>
</comment>
<dbReference type="Pfam" id="PF00587">
    <property type="entry name" value="tRNA-synt_2b"/>
    <property type="match status" value="1"/>
</dbReference>
<feature type="binding site" evidence="13">
    <location>
        <position position="229"/>
    </location>
    <ligand>
        <name>L-serine</name>
        <dbReference type="ChEBI" id="CHEBI:33384"/>
    </ligand>
</feature>
<dbReference type="NCBIfam" id="TIGR00414">
    <property type="entry name" value="serS"/>
    <property type="match status" value="1"/>
</dbReference>
<dbReference type="Gene3D" id="3.30.930.10">
    <property type="entry name" value="Bira Bifunctional Protein, Domain 2"/>
    <property type="match status" value="1"/>
</dbReference>
<keyword evidence="9 12" id="KW-0030">Aminoacyl-tRNA synthetase</keyword>
<keyword evidence="4 12" id="KW-0963">Cytoplasm</keyword>
<feature type="binding site" evidence="12 14">
    <location>
        <begin position="347"/>
        <end position="350"/>
    </location>
    <ligand>
        <name>ATP</name>
        <dbReference type="ChEBI" id="CHEBI:30616"/>
    </ligand>
</feature>
<dbReference type="CDD" id="cd00770">
    <property type="entry name" value="SerRS_core"/>
    <property type="match status" value="1"/>
</dbReference>
<proteinExistence type="inferred from homology"/>
<evidence type="ECO:0000256" key="10">
    <source>
        <dbReference type="ARBA" id="ARBA00047929"/>
    </source>
</evidence>
<keyword evidence="5 12" id="KW-0436">Ligase</keyword>
<comment type="caution">
    <text evidence="12">Lacks conserved residue(s) required for the propagation of feature annotation.</text>
</comment>
<evidence type="ECO:0000256" key="11">
    <source>
        <dbReference type="ARBA" id="ARBA00048823"/>
    </source>
</evidence>
<evidence type="ECO:0000256" key="3">
    <source>
        <dbReference type="ARBA" id="ARBA00010728"/>
    </source>
</evidence>
<comment type="caution">
    <text evidence="16">The sequence shown here is derived from an EMBL/GenBank/DDBJ whole genome shotgun (WGS) entry which is preliminary data.</text>
</comment>
<name>A0A3S0FNJ6_9RICK</name>
<dbReference type="InterPro" id="IPR033729">
    <property type="entry name" value="SerRS_core"/>
</dbReference>
<dbReference type="GO" id="GO:0004828">
    <property type="term" value="F:serine-tRNA ligase activity"/>
    <property type="evidence" value="ECO:0007669"/>
    <property type="project" value="UniProtKB-UniRule"/>
</dbReference>
<dbReference type="Proteomes" id="UP000279470">
    <property type="component" value="Unassembled WGS sequence"/>
</dbReference>
<feature type="binding site" evidence="13">
    <location>
        <position position="381"/>
    </location>
    <ligand>
        <name>L-serine</name>
        <dbReference type="ChEBI" id="CHEBI:33384"/>
    </ligand>
</feature>
<keyword evidence="17" id="KW-1185">Reference proteome</keyword>
<gene>
    <name evidence="12" type="primary">serS</name>
    <name evidence="16" type="ORF">EIC27_03765</name>
</gene>
<feature type="domain" description="Aminoacyl-transfer RNA synthetases class-II family profile" evidence="15">
    <location>
        <begin position="133"/>
        <end position="408"/>
    </location>
</feature>
<reference evidence="17" key="1">
    <citation type="submission" date="2018-11" db="EMBL/GenBank/DDBJ databases">
        <title>Phylogenetic, genomic, and biogeographic characterization of a novel and ubiquitous marine invertebrate-associated Rickettsiales parasite, Candidatus Marinoinvertebrata rohwerii, gen. nov., sp. nov.</title>
        <authorList>
            <person name="Klinges J.G."/>
            <person name="Rosales S.M."/>
            <person name="Mcminds R."/>
            <person name="Shaver E.C."/>
            <person name="Shantz A."/>
            <person name="Peters E.C."/>
            <person name="Burkepile D.E."/>
            <person name="Silliman B.R."/>
            <person name="Vega Thurber R.L."/>
        </authorList>
    </citation>
    <scope>NUCLEOTIDE SEQUENCE [LARGE SCALE GENOMIC DNA]</scope>
    <source>
        <strain evidence="17">a_cerv_44</strain>
    </source>
</reference>
<comment type="pathway">
    <text evidence="2 12">Aminoacyl-tRNA biosynthesis; selenocysteinyl-tRNA(Sec) biosynthesis; L-seryl-tRNA(Sec) from L-serine and tRNA(Sec): step 1/1.</text>
</comment>
<feature type="binding site" evidence="12">
    <location>
        <begin position="229"/>
        <end position="231"/>
    </location>
    <ligand>
        <name>L-serine</name>
        <dbReference type="ChEBI" id="CHEBI:33384"/>
    </ligand>
</feature>
<dbReference type="UniPathway" id="UPA00906">
    <property type="reaction ID" value="UER00895"/>
</dbReference>
<evidence type="ECO:0000313" key="17">
    <source>
        <dbReference type="Proteomes" id="UP000279470"/>
    </source>
</evidence>
<dbReference type="InterPro" id="IPR045864">
    <property type="entry name" value="aa-tRNA-synth_II/BPL/LPL"/>
</dbReference>
<evidence type="ECO:0000256" key="1">
    <source>
        <dbReference type="ARBA" id="ARBA00004496"/>
    </source>
</evidence>
<evidence type="ECO:0000256" key="6">
    <source>
        <dbReference type="ARBA" id="ARBA00022741"/>
    </source>
</evidence>
<dbReference type="SUPFAM" id="SSF55681">
    <property type="entry name" value="Class II aaRS and biotin synthetases"/>
    <property type="match status" value="1"/>
</dbReference>
<comment type="similarity">
    <text evidence="3 12">Belongs to the class-II aminoacyl-tRNA synthetase family. Type-1 seryl-tRNA synthetase subfamily.</text>
</comment>
<dbReference type="SUPFAM" id="SSF46589">
    <property type="entry name" value="tRNA-binding arm"/>
    <property type="match status" value="1"/>
</dbReference>
<dbReference type="InterPro" id="IPR006195">
    <property type="entry name" value="aa-tRNA-synth_II"/>
</dbReference>
<feature type="binding site" evidence="13">
    <location>
        <position position="260"/>
    </location>
    <ligand>
        <name>L-serine</name>
        <dbReference type="ChEBI" id="CHEBI:33384"/>
    </ligand>
</feature>
<comment type="catalytic activity">
    <reaction evidence="11 12">
        <text>tRNA(Ser) + L-serine + ATP = L-seryl-tRNA(Ser) + AMP + diphosphate + H(+)</text>
        <dbReference type="Rhea" id="RHEA:12292"/>
        <dbReference type="Rhea" id="RHEA-COMP:9669"/>
        <dbReference type="Rhea" id="RHEA-COMP:9703"/>
        <dbReference type="ChEBI" id="CHEBI:15378"/>
        <dbReference type="ChEBI" id="CHEBI:30616"/>
        <dbReference type="ChEBI" id="CHEBI:33019"/>
        <dbReference type="ChEBI" id="CHEBI:33384"/>
        <dbReference type="ChEBI" id="CHEBI:78442"/>
        <dbReference type="ChEBI" id="CHEBI:78533"/>
        <dbReference type="ChEBI" id="CHEBI:456215"/>
        <dbReference type="EC" id="6.1.1.11"/>
    </reaction>
</comment>
<dbReference type="PROSITE" id="PS50862">
    <property type="entry name" value="AA_TRNA_LIGASE_II"/>
    <property type="match status" value="1"/>
</dbReference>
<protein>
    <recommendedName>
        <fullName evidence="12">Serine--tRNA ligase</fullName>
        <ecNumber evidence="12">6.1.1.11</ecNumber>
    </recommendedName>
    <alternativeName>
        <fullName evidence="12">Seryl-tRNA synthetase</fullName>
        <shortName evidence="12">SerRS</shortName>
    </alternativeName>
    <alternativeName>
        <fullName evidence="12">Seryl-tRNA(Ser/Sec) synthetase</fullName>
    </alternativeName>
</protein>
<keyword evidence="8 12" id="KW-0648">Protein biosynthesis</keyword>
<evidence type="ECO:0000259" key="15">
    <source>
        <dbReference type="PROSITE" id="PS50862"/>
    </source>
</evidence>
<evidence type="ECO:0000256" key="7">
    <source>
        <dbReference type="ARBA" id="ARBA00022840"/>
    </source>
</evidence>
<evidence type="ECO:0000256" key="4">
    <source>
        <dbReference type="ARBA" id="ARBA00022490"/>
    </source>
</evidence>
<feature type="binding site" evidence="12 14">
    <location>
        <begin position="260"/>
        <end position="262"/>
    </location>
    <ligand>
        <name>ATP</name>
        <dbReference type="ChEBI" id="CHEBI:30616"/>
    </ligand>
</feature>
<evidence type="ECO:0000256" key="14">
    <source>
        <dbReference type="PIRSR" id="PIRSR001529-2"/>
    </source>
</evidence>
<evidence type="ECO:0000256" key="5">
    <source>
        <dbReference type="ARBA" id="ARBA00022598"/>
    </source>
</evidence>
<organism evidence="16 17">
    <name type="scientific">Candidatus Aquarickettsia rohweri</name>
    <dbReference type="NCBI Taxonomy" id="2602574"/>
    <lineage>
        <taxon>Bacteria</taxon>
        <taxon>Pseudomonadati</taxon>
        <taxon>Pseudomonadota</taxon>
        <taxon>Alphaproteobacteria</taxon>
        <taxon>Rickettsiales</taxon>
        <taxon>Candidatus Midichloriaceae</taxon>
        <taxon>Candidatus Aquarickettsia</taxon>
    </lineage>
</organism>
<dbReference type="GO" id="GO:0006434">
    <property type="term" value="P:seryl-tRNA aminoacylation"/>
    <property type="evidence" value="ECO:0007669"/>
    <property type="project" value="UniProtKB-UniRule"/>
</dbReference>
<dbReference type="RefSeq" id="WP_126044804.1">
    <property type="nucleotide sequence ID" value="NZ_RXFM01000045.1"/>
</dbReference>
<dbReference type="InterPro" id="IPR015866">
    <property type="entry name" value="Ser-tRNA-synth_1_N"/>
</dbReference>
<dbReference type="InterPro" id="IPR002317">
    <property type="entry name" value="Ser-tRNA-ligase_type_1"/>
</dbReference>
<evidence type="ECO:0000256" key="9">
    <source>
        <dbReference type="ARBA" id="ARBA00023146"/>
    </source>
</evidence>
<dbReference type="PRINTS" id="PR00981">
    <property type="entry name" value="TRNASYNTHSER"/>
</dbReference>
<evidence type="ECO:0000256" key="12">
    <source>
        <dbReference type="HAMAP-Rule" id="MF_00176"/>
    </source>
</evidence>
<dbReference type="HAMAP" id="MF_00176">
    <property type="entry name" value="Ser_tRNA_synth_type1"/>
    <property type="match status" value="1"/>
</dbReference>
<dbReference type="PANTHER" id="PTHR43697">
    <property type="entry name" value="SERYL-TRNA SYNTHETASE"/>
    <property type="match status" value="1"/>
</dbReference>
<evidence type="ECO:0000256" key="8">
    <source>
        <dbReference type="ARBA" id="ARBA00022917"/>
    </source>
</evidence>
<sequence length="425" mass="49058">MHDIKFIRENSELFDEGIKKMGIRPCSEEILFIDNIVRNNKTKIQHLQHEKKEIAKQISSLRPNDENFNLLKEKGYEIKHKLNILEEQKNEALEKLNKLLTTLPNIPEKDVPYGECEDDNKIIRTVGIPKNFDFKPKSHYDIGEKLGIMDFETATKISGSRFVILKKDLVRLERALATFMLDVHVREFGFEEVFPPALVLEETMFKAGQLPKFDEDSFKTSNGYRLIPTSEVPLVCMHTNEIIAEHELPLRHVSYTQCFRSEAGSAGRDTKGMIRQHQFSKVELISIVKPEESKNELERLTNAAESILKKLDLPYRVSLLCTQDIGFCSQKTYDLEVWLPYEKRYREISSCSNCGSFQARRMKARYKSLKDDNNHFVHTLNGSGLAIGRTIIAIIENYQNSDGSISIPEKLQPFMQNQKLIEISK</sequence>
<comment type="function">
    <text evidence="12">Catalyzes the attachment of serine to tRNA(Ser). Is also able to aminoacylate tRNA(Sec) with serine, to form the misacylated tRNA L-seryl-tRNA(Sec), which will be further converted into selenocysteinyl-tRNA(Sec).</text>
</comment>
<dbReference type="OrthoDB" id="9804647at2"/>
<dbReference type="PANTHER" id="PTHR43697:SF1">
    <property type="entry name" value="SERINE--TRNA LIGASE"/>
    <property type="match status" value="1"/>
</dbReference>
<evidence type="ECO:0000313" key="16">
    <source>
        <dbReference type="EMBL" id="RST66219.1"/>
    </source>
</evidence>
<dbReference type="InterPro" id="IPR010978">
    <property type="entry name" value="tRNA-bd_arm"/>
</dbReference>
<dbReference type="InterPro" id="IPR042103">
    <property type="entry name" value="SerRS_1_N_sf"/>
</dbReference>
<comment type="subunit">
    <text evidence="12">Homodimer. The tRNA molecule binds across the dimer.</text>
</comment>
<keyword evidence="7 12" id="KW-0067">ATP-binding</keyword>
<dbReference type="PIRSF" id="PIRSF001529">
    <property type="entry name" value="Ser-tRNA-synth_IIa"/>
    <property type="match status" value="1"/>
</dbReference>
<dbReference type="Gene3D" id="1.10.287.40">
    <property type="entry name" value="Serine-tRNA synthetase, tRNA binding domain"/>
    <property type="match status" value="1"/>
</dbReference>
<dbReference type="GO" id="GO:0005737">
    <property type="term" value="C:cytoplasm"/>
    <property type="evidence" value="ECO:0007669"/>
    <property type="project" value="UniProtKB-SubCell"/>
</dbReference>
<dbReference type="Pfam" id="PF02403">
    <property type="entry name" value="Seryl_tRNA_N"/>
    <property type="match status" value="1"/>
</dbReference>
<comment type="subcellular location">
    <subcellularLocation>
        <location evidence="1 12">Cytoplasm</location>
    </subcellularLocation>
</comment>
<dbReference type="EMBL" id="RXFM01000045">
    <property type="protein sequence ID" value="RST66219.1"/>
    <property type="molecule type" value="Genomic_DNA"/>
</dbReference>
<evidence type="ECO:0000256" key="13">
    <source>
        <dbReference type="PIRSR" id="PIRSR001529-1"/>
    </source>
</evidence>